<protein>
    <submittedName>
        <fullName evidence="8">Protein unc-93 homolog A,UNC93-like protein</fullName>
    </submittedName>
</protein>
<keyword evidence="3 7" id="KW-0812">Transmembrane</keyword>
<dbReference type="FunFam" id="1.20.1250.20:FF:000290">
    <property type="entry name" value="Unc-93 homolog A"/>
    <property type="match status" value="1"/>
</dbReference>
<dbReference type="SUPFAM" id="SSF103473">
    <property type="entry name" value="MFS general substrate transporter"/>
    <property type="match status" value="1"/>
</dbReference>
<dbReference type="InterPro" id="IPR010291">
    <property type="entry name" value="Ion_channel_UNC-93"/>
</dbReference>
<keyword evidence="5 7" id="KW-0472">Membrane</keyword>
<dbReference type="Pfam" id="PF05978">
    <property type="entry name" value="UNC-93"/>
    <property type="match status" value="1"/>
</dbReference>
<evidence type="ECO:0000256" key="3">
    <source>
        <dbReference type="ARBA" id="ARBA00022692"/>
    </source>
</evidence>
<dbReference type="GO" id="GO:0015459">
    <property type="term" value="F:potassium channel regulator activity"/>
    <property type="evidence" value="ECO:0007669"/>
    <property type="project" value="TreeGrafter"/>
</dbReference>
<feature type="transmembrane region" description="Helical" evidence="7">
    <location>
        <begin position="336"/>
        <end position="359"/>
    </location>
</feature>
<dbReference type="Proteomes" id="UP000507470">
    <property type="component" value="Unassembled WGS sequence"/>
</dbReference>
<dbReference type="AlphaFoldDB" id="A0A6J8CR00"/>
<sequence length="492" mass="55412">MYNVTDAIRCNEITVVYRYRIGKDTMGTDTKKEVDKQTTTNEDIPLTKFQILRNVFVVSIGFVFLFTSFQSLTNLQSTLNKDEGIGTGGLSIIYGALVISCMFVPSFVINHLGCKWTIAASMICYILYMAANFHAVWGLIVPASIIIGLGAAPLWSAKCTYLTKTAVWYAKLTGATEDDVINRFFGFFFMVFQTSQIWGNLISSEVFSQRPDDAKNFTVTPDELAQCGANYDPGREVNNTNLDRPDITKVYTVCGIYLASATIGFLIIVFLLQNIPVHNENEKEKGKFSFHLLIETFKHFWKSPTQKLLVILTMYSGVEQAFIAGDFTKSYVGCTIGIWNVGYVMICYGVVDAICSFSFGRLVEYIGHIPFFALAFFVHGGTQIALLLWQPQQNPQYIFYIVAGLWGIGDAVIQTQINALYGYLFTDNTEAAFANYRLWESVGFIIAFAWSNFLITYVKLYICLGFLSVGMMLYVVVEVYDRRNKQKGFDLN</sequence>
<keyword evidence="6" id="KW-0325">Glycoprotein</keyword>
<feature type="transmembrane region" description="Helical" evidence="7">
    <location>
        <begin position="371"/>
        <end position="391"/>
    </location>
</feature>
<feature type="transmembrane region" description="Helical" evidence="7">
    <location>
        <begin position="112"/>
        <end position="130"/>
    </location>
</feature>
<dbReference type="OrthoDB" id="78663at2759"/>
<dbReference type="PANTHER" id="PTHR19444:SF13">
    <property type="entry name" value="PROTEIN UNC-93 HOMOLOG A"/>
    <property type="match status" value="1"/>
</dbReference>
<feature type="transmembrane region" description="Helical" evidence="7">
    <location>
        <begin position="397"/>
        <end position="424"/>
    </location>
</feature>
<feature type="transmembrane region" description="Helical" evidence="7">
    <location>
        <begin position="136"/>
        <end position="155"/>
    </location>
</feature>
<comment type="subcellular location">
    <subcellularLocation>
        <location evidence="1">Membrane</location>
        <topology evidence="1">Multi-pass membrane protein</topology>
    </subcellularLocation>
</comment>
<feature type="transmembrane region" description="Helical" evidence="7">
    <location>
        <begin position="436"/>
        <end position="453"/>
    </location>
</feature>
<dbReference type="GO" id="GO:0055120">
    <property type="term" value="C:striated muscle dense body"/>
    <property type="evidence" value="ECO:0007669"/>
    <property type="project" value="TreeGrafter"/>
</dbReference>
<evidence type="ECO:0000313" key="9">
    <source>
        <dbReference type="Proteomes" id="UP000507470"/>
    </source>
</evidence>
<keyword evidence="9" id="KW-1185">Reference proteome</keyword>
<dbReference type="InterPro" id="IPR051951">
    <property type="entry name" value="UNC-93_regulatory"/>
</dbReference>
<feature type="transmembrane region" description="Helical" evidence="7">
    <location>
        <begin position="51"/>
        <end position="72"/>
    </location>
</feature>
<keyword evidence="4 7" id="KW-1133">Transmembrane helix</keyword>
<dbReference type="EMBL" id="CACVKT020005775">
    <property type="protein sequence ID" value="CAC5397839.1"/>
    <property type="molecule type" value="Genomic_DNA"/>
</dbReference>
<feature type="transmembrane region" description="Helical" evidence="7">
    <location>
        <begin position="250"/>
        <end position="272"/>
    </location>
</feature>
<dbReference type="GO" id="GO:0043266">
    <property type="term" value="P:regulation of potassium ion transport"/>
    <property type="evidence" value="ECO:0007669"/>
    <property type="project" value="TreeGrafter"/>
</dbReference>
<dbReference type="PANTHER" id="PTHR19444">
    <property type="entry name" value="UNC-93 RELATED"/>
    <property type="match status" value="1"/>
</dbReference>
<organism evidence="8 9">
    <name type="scientific">Mytilus coruscus</name>
    <name type="common">Sea mussel</name>
    <dbReference type="NCBI Taxonomy" id="42192"/>
    <lineage>
        <taxon>Eukaryota</taxon>
        <taxon>Metazoa</taxon>
        <taxon>Spiralia</taxon>
        <taxon>Lophotrochozoa</taxon>
        <taxon>Mollusca</taxon>
        <taxon>Bivalvia</taxon>
        <taxon>Autobranchia</taxon>
        <taxon>Pteriomorphia</taxon>
        <taxon>Mytilida</taxon>
        <taxon>Mytiloidea</taxon>
        <taxon>Mytilidae</taxon>
        <taxon>Mytilinae</taxon>
        <taxon>Mytilus</taxon>
    </lineage>
</organism>
<evidence type="ECO:0000256" key="5">
    <source>
        <dbReference type="ARBA" id="ARBA00023136"/>
    </source>
</evidence>
<gene>
    <name evidence="8" type="ORF">MCOR_32249</name>
</gene>
<evidence type="ECO:0000256" key="1">
    <source>
        <dbReference type="ARBA" id="ARBA00004141"/>
    </source>
</evidence>
<name>A0A6J8CR00_MYTCO</name>
<evidence type="ECO:0000256" key="2">
    <source>
        <dbReference type="ARBA" id="ARBA00009172"/>
    </source>
</evidence>
<dbReference type="GO" id="GO:0005886">
    <property type="term" value="C:plasma membrane"/>
    <property type="evidence" value="ECO:0007669"/>
    <property type="project" value="TreeGrafter"/>
</dbReference>
<dbReference type="Gene3D" id="1.20.1250.20">
    <property type="entry name" value="MFS general substrate transporter like domains"/>
    <property type="match status" value="2"/>
</dbReference>
<accession>A0A6J8CR00</accession>
<dbReference type="InterPro" id="IPR036259">
    <property type="entry name" value="MFS_trans_sf"/>
</dbReference>
<comment type="similarity">
    <text evidence="2">Belongs to the unc-93 family.</text>
</comment>
<reference evidence="8 9" key="1">
    <citation type="submission" date="2020-06" db="EMBL/GenBank/DDBJ databases">
        <authorList>
            <person name="Li R."/>
            <person name="Bekaert M."/>
        </authorList>
    </citation>
    <scope>NUCLEOTIDE SEQUENCE [LARGE SCALE GENOMIC DNA]</scope>
    <source>
        <strain evidence="9">wild</strain>
    </source>
</reference>
<evidence type="ECO:0000313" key="8">
    <source>
        <dbReference type="EMBL" id="CAC5397839.1"/>
    </source>
</evidence>
<dbReference type="CDD" id="cd17406">
    <property type="entry name" value="MFS_unc93A_like"/>
    <property type="match status" value="1"/>
</dbReference>
<feature type="transmembrane region" description="Helical" evidence="7">
    <location>
        <begin position="84"/>
        <end position="105"/>
    </location>
</feature>
<evidence type="ECO:0000256" key="4">
    <source>
        <dbReference type="ARBA" id="ARBA00022989"/>
    </source>
</evidence>
<proteinExistence type="inferred from homology"/>
<dbReference type="GO" id="GO:0006937">
    <property type="term" value="P:regulation of muscle contraction"/>
    <property type="evidence" value="ECO:0007669"/>
    <property type="project" value="TreeGrafter"/>
</dbReference>
<evidence type="ECO:0000256" key="7">
    <source>
        <dbReference type="SAM" id="Phobius"/>
    </source>
</evidence>
<feature type="transmembrane region" description="Helical" evidence="7">
    <location>
        <begin position="459"/>
        <end position="477"/>
    </location>
</feature>
<evidence type="ECO:0000256" key="6">
    <source>
        <dbReference type="ARBA" id="ARBA00023180"/>
    </source>
</evidence>